<feature type="region of interest" description="Disordered" evidence="1">
    <location>
        <begin position="160"/>
        <end position="180"/>
    </location>
</feature>
<keyword evidence="4" id="KW-1185">Reference proteome</keyword>
<reference evidence="3 4" key="1">
    <citation type="journal article" date="2007" name="Nature">
        <title>Evolution of genes and genomes on the Drosophila phylogeny.</title>
        <authorList>
            <consortium name="Drosophila 12 Genomes Consortium"/>
            <person name="Clark A.G."/>
            <person name="Eisen M.B."/>
            <person name="Smith D.R."/>
            <person name="Bergman C.M."/>
            <person name="Oliver B."/>
            <person name="Markow T.A."/>
            <person name="Kaufman T.C."/>
            <person name="Kellis M."/>
            <person name="Gelbart W."/>
            <person name="Iyer V.N."/>
            <person name="Pollard D.A."/>
            <person name="Sackton T.B."/>
            <person name="Larracuente A.M."/>
            <person name="Singh N.D."/>
            <person name="Abad J.P."/>
            <person name="Abt D.N."/>
            <person name="Adryan B."/>
            <person name="Aguade M."/>
            <person name="Akashi H."/>
            <person name="Anderson W.W."/>
            <person name="Aquadro C.F."/>
            <person name="Ardell D.H."/>
            <person name="Arguello R."/>
            <person name="Artieri C.G."/>
            <person name="Barbash D.A."/>
            <person name="Barker D."/>
            <person name="Barsanti P."/>
            <person name="Batterham P."/>
            <person name="Batzoglou S."/>
            <person name="Begun D."/>
            <person name="Bhutkar A."/>
            <person name="Blanco E."/>
            <person name="Bosak S.A."/>
            <person name="Bradley R.K."/>
            <person name="Brand A.D."/>
            <person name="Brent M.R."/>
            <person name="Brooks A.N."/>
            <person name="Brown R.H."/>
            <person name="Butlin R.K."/>
            <person name="Caggese C."/>
            <person name="Calvi B.R."/>
            <person name="Bernardo de Carvalho A."/>
            <person name="Caspi A."/>
            <person name="Castrezana S."/>
            <person name="Celniker S.E."/>
            <person name="Chang J.L."/>
            <person name="Chapple C."/>
            <person name="Chatterji S."/>
            <person name="Chinwalla A."/>
            <person name="Civetta A."/>
            <person name="Clifton S.W."/>
            <person name="Comeron J.M."/>
            <person name="Costello J.C."/>
            <person name="Coyne J.A."/>
            <person name="Daub J."/>
            <person name="David R.G."/>
            <person name="Delcher A.L."/>
            <person name="Delehaunty K."/>
            <person name="Do C.B."/>
            <person name="Ebling H."/>
            <person name="Edwards K."/>
            <person name="Eickbush T."/>
            <person name="Evans J.D."/>
            <person name="Filipski A."/>
            <person name="Findeiss S."/>
            <person name="Freyhult E."/>
            <person name="Fulton L."/>
            <person name="Fulton R."/>
            <person name="Garcia A.C."/>
            <person name="Gardiner A."/>
            <person name="Garfield D.A."/>
            <person name="Garvin B.E."/>
            <person name="Gibson G."/>
            <person name="Gilbert D."/>
            <person name="Gnerre S."/>
            <person name="Godfrey J."/>
            <person name="Good R."/>
            <person name="Gotea V."/>
            <person name="Gravely B."/>
            <person name="Greenberg A.J."/>
            <person name="Griffiths-Jones S."/>
            <person name="Gross S."/>
            <person name="Guigo R."/>
            <person name="Gustafson E.A."/>
            <person name="Haerty W."/>
            <person name="Hahn M.W."/>
            <person name="Halligan D.L."/>
            <person name="Halpern A.L."/>
            <person name="Halter G.M."/>
            <person name="Han M.V."/>
            <person name="Heger A."/>
            <person name="Hillier L."/>
            <person name="Hinrichs A.S."/>
            <person name="Holmes I."/>
            <person name="Hoskins R.A."/>
            <person name="Hubisz M.J."/>
            <person name="Hultmark D."/>
            <person name="Huntley M.A."/>
            <person name="Jaffe D.B."/>
            <person name="Jagadeeshan S."/>
            <person name="Jeck W.R."/>
            <person name="Johnson J."/>
            <person name="Jones C.D."/>
            <person name="Jordan W.C."/>
            <person name="Karpen G.H."/>
            <person name="Kataoka E."/>
            <person name="Keightley P.D."/>
            <person name="Kheradpour P."/>
            <person name="Kirkness E.F."/>
            <person name="Koerich L.B."/>
            <person name="Kristiansen K."/>
            <person name="Kudrna D."/>
            <person name="Kulathinal R.J."/>
            <person name="Kumar S."/>
            <person name="Kwok R."/>
            <person name="Lander E."/>
            <person name="Langley C.H."/>
            <person name="Lapoint R."/>
            <person name="Lazzaro B.P."/>
            <person name="Lee S.J."/>
            <person name="Levesque L."/>
            <person name="Li R."/>
            <person name="Lin C.F."/>
            <person name="Lin M.F."/>
            <person name="Lindblad-Toh K."/>
            <person name="Llopart A."/>
            <person name="Long M."/>
            <person name="Low L."/>
            <person name="Lozovsky E."/>
            <person name="Lu J."/>
            <person name="Luo M."/>
            <person name="Machado C.A."/>
            <person name="Makalowski W."/>
            <person name="Marzo M."/>
            <person name="Matsuda M."/>
            <person name="Matzkin L."/>
            <person name="McAllister B."/>
            <person name="McBride C.S."/>
            <person name="McKernan B."/>
            <person name="McKernan K."/>
            <person name="Mendez-Lago M."/>
            <person name="Minx P."/>
            <person name="Mollenhauer M.U."/>
            <person name="Montooth K."/>
            <person name="Mount S.M."/>
            <person name="Mu X."/>
            <person name="Myers E."/>
            <person name="Negre B."/>
            <person name="Newfeld S."/>
            <person name="Nielsen R."/>
            <person name="Noor M.A."/>
            <person name="O'Grady P."/>
            <person name="Pachter L."/>
            <person name="Papaceit M."/>
            <person name="Parisi M.J."/>
            <person name="Parisi M."/>
            <person name="Parts L."/>
            <person name="Pedersen J.S."/>
            <person name="Pesole G."/>
            <person name="Phillippy A.M."/>
            <person name="Ponting C.P."/>
            <person name="Pop M."/>
            <person name="Porcelli D."/>
            <person name="Powell J.R."/>
            <person name="Prohaska S."/>
            <person name="Pruitt K."/>
            <person name="Puig M."/>
            <person name="Quesneville H."/>
            <person name="Ram K.R."/>
            <person name="Rand D."/>
            <person name="Rasmussen M.D."/>
            <person name="Reed L.K."/>
            <person name="Reenan R."/>
            <person name="Reily A."/>
            <person name="Remington K.A."/>
            <person name="Rieger T.T."/>
            <person name="Ritchie M.G."/>
            <person name="Robin C."/>
            <person name="Rogers Y.H."/>
            <person name="Rohde C."/>
            <person name="Rozas J."/>
            <person name="Rubenfield M.J."/>
            <person name="Ruiz A."/>
            <person name="Russo S."/>
            <person name="Salzberg S.L."/>
            <person name="Sanchez-Gracia A."/>
            <person name="Saranga D.J."/>
            <person name="Sato H."/>
            <person name="Schaeffer S.W."/>
            <person name="Schatz M.C."/>
            <person name="Schlenke T."/>
            <person name="Schwartz R."/>
            <person name="Segarra C."/>
            <person name="Singh R.S."/>
            <person name="Sirot L."/>
            <person name="Sirota M."/>
            <person name="Sisneros N.B."/>
            <person name="Smith C.D."/>
            <person name="Smith T.F."/>
            <person name="Spieth J."/>
            <person name="Stage D.E."/>
            <person name="Stark A."/>
            <person name="Stephan W."/>
            <person name="Strausberg R.L."/>
            <person name="Strempel S."/>
            <person name="Sturgill D."/>
            <person name="Sutton G."/>
            <person name="Sutton G.G."/>
            <person name="Tao W."/>
            <person name="Teichmann S."/>
            <person name="Tobari Y.N."/>
            <person name="Tomimura Y."/>
            <person name="Tsolas J.M."/>
            <person name="Valente V.L."/>
            <person name="Venter E."/>
            <person name="Venter J.C."/>
            <person name="Vicario S."/>
            <person name="Vieira F.G."/>
            <person name="Vilella A.J."/>
            <person name="Villasante A."/>
            <person name="Walenz B."/>
            <person name="Wang J."/>
            <person name="Wasserman M."/>
            <person name="Watts T."/>
            <person name="Wilson D."/>
            <person name="Wilson R.K."/>
            <person name="Wing R.A."/>
            <person name="Wolfner M.F."/>
            <person name="Wong A."/>
            <person name="Wong G.K."/>
            <person name="Wu C.I."/>
            <person name="Wu G."/>
            <person name="Yamamoto D."/>
            <person name="Yang H.P."/>
            <person name="Yang S.P."/>
            <person name="Yorke J.A."/>
            <person name="Yoshida K."/>
            <person name="Zdobnov E."/>
            <person name="Zhang P."/>
            <person name="Zhang Y."/>
            <person name="Zimin A.V."/>
            <person name="Baldwin J."/>
            <person name="Abdouelleil A."/>
            <person name="Abdulkadir J."/>
            <person name="Abebe A."/>
            <person name="Abera B."/>
            <person name="Abreu J."/>
            <person name="Acer S.C."/>
            <person name="Aftuck L."/>
            <person name="Alexander A."/>
            <person name="An P."/>
            <person name="Anderson E."/>
            <person name="Anderson S."/>
            <person name="Arachi H."/>
            <person name="Azer M."/>
            <person name="Bachantsang P."/>
            <person name="Barry A."/>
            <person name="Bayul T."/>
            <person name="Berlin A."/>
            <person name="Bessette D."/>
            <person name="Bloom T."/>
            <person name="Blye J."/>
            <person name="Boguslavskiy L."/>
            <person name="Bonnet C."/>
            <person name="Boukhgalter B."/>
            <person name="Bourzgui I."/>
            <person name="Brown A."/>
            <person name="Cahill P."/>
            <person name="Channer S."/>
            <person name="Cheshatsang Y."/>
            <person name="Chuda L."/>
            <person name="Citroen M."/>
            <person name="Collymore A."/>
            <person name="Cooke P."/>
            <person name="Costello M."/>
            <person name="D'Aco K."/>
            <person name="Daza R."/>
            <person name="De Haan G."/>
            <person name="DeGray S."/>
            <person name="DeMaso C."/>
            <person name="Dhargay N."/>
            <person name="Dooley K."/>
            <person name="Dooley E."/>
            <person name="Doricent M."/>
            <person name="Dorje P."/>
            <person name="Dorjee K."/>
            <person name="Dupes A."/>
            <person name="Elong R."/>
            <person name="Falk J."/>
            <person name="Farina A."/>
            <person name="Faro S."/>
            <person name="Ferguson D."/>
            <person name="Fisher S."/>
            <person name="Foley C.D."/>
            <person name="Franke A."/>
            <person name="Friedrich D."/>
            <person name="Gadbois L."/>
            <person name="Gearin G."/>
            <person name="Gearin C.R."/>
            <person name="Giannoukos G."/>
            <person name="Goode T."/>
            <person name="Graham J."/>
            <person name="Grandbois E."/>
            <person name="Grewal S."/>
            <person name="Gyaltsen K."/>
            <person name="Hafez N."/>
            <person name="Hagos B."/>
            <person name="Hall J."/>
            <person name="Henson C."/>
            <person name="Hollinger A."/>
            <person name="Honan T."/>
            <person name="Huard M.D."/>
            <person name="Hughes L."/>
            <person name="Hurhula B."/>
            <person name="Husby M.E."/>
            <person name="Kamat A."/>
            <person name="Kanga B."/>
            <person name="Kashin S."/>
            <person name="Khazanovich D."/>
            <person name="Kisner P."/>
            <person name="Lance K."/>
            <person name="Lara M."/>
            <person name="Lee W."/>
            <person name="Lennon N."/>
            <person name="Letendre F."/>
            <person name="LeVine R."/>
            <person name="Lipovsky A."/>
            <person name="Liu X."/>
            <person name="Liu J."/>
            <person name="Liu S."/>
            <person name="Lokyitsang T."/>
            <person name="Lokyitsang Y."/>
            <person name="Lubonja R."/>
            <person name="Lui A."/>
            <person name="MacDonald P."/>
            <person name="Magnisalis V."/>
            <person name="Maru K."/>
            <person name="Matthews C."/>
            <person name="McCusker W."/>
            <person name="McDonough S."/>
            <person name="Mehta T."/>
            <person name="Meldrim J."/>
            <person name="Meneus L."/>
            <person name="Mihai O."/>
            <person name="Mihalev A."/>
            <person name="Mihova T."/>
            <person name="Mittelman R."/>
            <person name="Mlenga V."/>
            <person name="Montmayeur A."/>
            <person name="Mulrain L."/>
            <person name="Navidi A."/>
            <person name="Naylor J."/>
            <person name="Negash T."/>
            <person name="Nguyen T."/>
            <person name="Nguyen N."/>
            <person name="Nicol R."/>
            <person name="Norbu C."/>
            <person name="Norbu N."/>
            <person name="Novod N."/>
            <person name="O'Neill B."/>
            <person name="Osman S."/>
            <person name="Markiewicz E."/>
            <person name="Oyono O.L."/>
            <person name="Patti C."/>
            <person name="Phunkhang P."/>
            <person name="Pierre F."/>
            <person name="Priest M."/>
            <person name="Raghuraman S."/>
            <person name="Rege F."/>
            <person name="Reyes R."/>
            <person name="Rise C."/>
            <person name="Rogov P."/>
            <person name="Ross K."/>
            <person name="Ryan E."/>
            <person name="Settipalli S."/>
            <person name="Shea T."/>
            <person name="Sherpa N."/>
            <person name="Shi L."/>
            <person name="Shih D."/>
            <person name="Sparrow T."/>
            <person name="Spaulding J."/>
            <person name="Stalker J."/>
            <person name="Stange-Thomann N."/>
            <person name="Stavropoulos S."/>
            <person name="Stone C."/>
            <person name="Strader C."/>
            <person name="Tesfaye S."/>
            <person name="Thomson T."/>
            <person name="Thoulutsang Y."/>
            <person name="Thoulutsang D."/>
            <person name="Topham K."/>
            <person name="Topping I."/>
            <person name="Tsamla T."/>
            <person name="Vassiliev H."/>
            <person name="Vo A."/>
            <person name="Wangchuk T."/>
            <person name="Wangdi T."/>
            <person name="Weiand M."/>
            <person name="Wilkinson J."/>
            <person name="Wilson A."/>
            <person name="Yadav S."/>
            <person name="Young G."/>
            <person name="Yu Q."/>
            <person name="Zembek L."/>
            <person name="Zhong D."/>
            <person name="Zimmer A."/>
            <person name="Zwirko Z."/>
            <person name="Jaffe D.B."/>
            <person name="Alvarez P."/>
            <person name="Brockman W."/>
            <person name="Butler J."/>
            <person name="Chin C."/>
            <person name="Gnerre S."/>
            <person name="Grabherr M."/>
            <person name="Kleber M."/>
            <person name="Mauceli E."/>
            <person name="MacCallum I."/>
        </authorList>
    </citation>
    <scope>NUCLEOTIDE SEQUENCE [LARGE SCALE GENOMIC DNA]</scope>
    <source>
        <strain evidence="4">Tucson 14024-0371.13</strain>
    </source>
</reference>
<dbReference type="OMA" id="MHKQRLP"/>
<accession>B3M7B8</accession>
<dbReference type="InParanoid" id="B3M7B8"/>
<dbReference type="PhylomeDB" id="B3M7B8"/>
<evidence type="ECO:0000313" key="3">
    <source>
        <dbReference type="EMBL" id="EDV38779.1"/>
    </source>
</evidence>
<keyword evidence="2" id="KW-1133">Transmembrane helix</keyword>
<keyword evidence="2" id="KW-0812">Transmembrane</keyword>
<protein>
    <submittedName>
        <fullName evidence="3">Uncharacterized protein</fullName>
    </submittedName>
</protein>
<proteinExistence type="predicted"/>
<feature type="compositionally biased region" description="Gly residues" evidence="1">
    <location>
        <begin position="96"/>
        <end position="108"/>
    </location>
</feature>
<evidence type="ECO:0000313" key="4">
    <source>
        <dbReference type="Proteomes" id="UP000007801"/>
    </source>
</evidence>
<gene>
    <name evidence="3" type="primary">Dana\GF24828</name>
    <name evidence="3" type="synonym">dana_GLEANR_9520</name>
    <name evidence="3" type="ORF">GF24828</name>
</gene>
<dbReference type="Proteomes" id="UP000007801">
    <property type="component" value="Unassembled WGS sequence"/>
</dbReference>
<dbReference type="GeneID" id="6507457"/>
<feature type="transmembrane region" description="Helical" evidence="2">
    <location>
        <begin position="296"/>
        <end position="323"/>
    </location>
</feature>
<keyword evidence="2" id="KW-0472">Membrane</keyword>
<feature type="region of interest" description="Disordered" evidence="1">
    <location>
        <begin position="96"/>
        <end position="115"/>
    </location>
</feature>
<dbReference type="eggNOG" id="ENOG502SERF">
    <property type="taxonomic scope" value="Eukaryota"/>
</dbReference>
<dbReference type="EMBL" id="CH902618">
    <property type="protein sequence ID" value="EDV38779.1"/>
    <property type="molecule type" value="Genomic_DNA"/>
</dbReference>
<dbReference type="OrthoDB" id="8012606at2759"/>
<feature type="transmembrane region" description="Helical" evidence="2">
    <location>
        <begin position="236"/>
        <end position="256"/>
    </location>
</feature>
<dbReference type="AlphaFoldDB" id="B3M7B8"/>
<name>B3M7B8_DROAN</name>
<sequence>MHKHRSPFTAGPGGFGAGAYNFNGPQYGDTGGFGPGADGLNGMPYLAHTPTKPLMRSISRQRSLAEEAGLESLPPPLIMAQRILAGGAGGVALGGGSSSGGSVGGSGMQRGSPGSSYYGPYEGDVSMLSLLEDSPKGPPPLAGMGLNPHMNLNLNLNKSANQKDAQQQKKAAAQPSLADTDSESDLCMQLKDVAGPGKSSRWQRAFGCLMAALPEQRRHRWEVVLRRCGQSVMAKHLLMVLQLLALIVGAGLGQAGRLVRMFGGVRFRLWRTKFQLRSTMRHFLWRLTNAKGNDTVIFLIVVLATPWLFLISLVGFGISLLFSMRTGLVECIRQLRLRLF</sequence>
<dbReference type="HOGENOM" id="CLU_055022_0_0_1"/>
<dbReference type="KEGG" id="dan:6507457"/>
<evidence type="ECO:0000256" key="1">
    <source>
        <dbReference type="SAM" id="MobiDB-lite"/>
    </source>
</evidence>
<evidence type="ECO:0000256" key="2">
    <source>
        <dbReference type="SAM" id="Phobius"/>
    </source>
</evidence>
<feature type="compositionally biased region" description="Low complexity" evidence="1">
    <location>
        <begin position="160"/>
        <end position="174"/>
    </location>
</feature>
<organism evidence="3 4">
    <name type="scientific">Drosophila ananassae</name>
    <name type="common">Fruit fly</name>
    <dbReference type="NCBI Taxonomy" id="7217"/>
    <lineage>
        <taxon>Eukaryota</taxon>
        <taxon>Metazoa</taxon>
        <taxon>Ecdysozoa</taxon>
        <taxon>Arthropoda</taxon>
        <taxon>Hexapoda</taxon>
        <taxon>Insecta</taxon>
        <taxon>Pterygota</taxon>
        <taxon>Neoptera</taxon>
        <taxon>Endopterygota</taxon>
        <taxon>Diptera</taxon>
        <taxon>Brachycera</taxon>
        <taxon>Muscomorpha</taxon>
        <taxon>Ephydroidea</taxon>
        <taxon>Drosophilidae</taxon>
        <taxon>Drosophila</taxon>
        <taxon>Sophophora</taxon>
    </lineage>
</organism>